<keyword evidence="2" id="KW-0862">Zinc</keyword>
<dbReference type="PANTHER" id="PTHR13198">
    <property type="entry name" value="RING FINGER PROTEIN 25"/>
    <property type="match status" value="1"/>
</dbReference>
<dbReference type="Gene3D" id="3.10.110.10">
    <property type="entry name" value="Ubiquitin Conjugating Enzyme"/>
    <property type="match status" value="1"/>
</dbReference>
<name>A0A238BXM3_9BILA</name>
<dbReference type="Pfam" id="PF05773">
    <property type="entry name" value="RWD"/>
    <property type="match status" value="1"/>
</dbReference>
<dbReference type="OrthoDB" id="432311at2759"/>
<protein>
    <submittedName>
        <fullName evidence="6">RWD domain protein</fullName>
    </submittedName>
</protein>
<dbReference type="SUPFAM" id="SSF57850">
    <property type="entry name" value="RING/U-box"/>
    <property type="match status" value="1"/>
</dbReference>
<sequence length="265" mass="30716">MAEEEVEILRSIYGDELIVEKDFADNASPIVLSMKMRPAFLKSQCTASIQAVIELPVQYPKISPKVYLRQQRGIDESNINILQKNIEQYIGTNIDMPIVYDIFQIIQKFVETEQNFPCNVCPICLDGFSAKTIVFCTSNCDHYIHQNCFVRYINYTKDEIKKELNEWPEDMKSKVDQVLKCPICRTPLSGQDLSIVDHASVTLDEAIVDIENFEFNWDEWRAKLKELQPIFERQKAKGGLIDPEKERKRYLIIDDIMNLTHPSSV</sequence>
<dbReference type="PROSITE" id="PS50908">
    <property type="entry name" value="RWD"/>
    <property type="match status" value="1"/>
</dbReference>
<dbReference type="Proteomes" id="UP000242913">
    <property type="component" value="Unassembled WGS sequence"/>
</dbReference>
<dbReference type="GO" id="GO:0008270">
    <property type="term" value="F:zinc ion binding"/>
    <property type="evidence" value="ECO:0007669"/>
    <property type="project" value="UniProtKB-KW"/>
</dbReference>
<dbReference type="EMBL" id="KZ269992">
    <property type="protein sequence ID" value="OZC09666.1"/>
    <property type="molecule type" value="Genomic_DNA"/>
</dbReference>
<feature type="domain" description="RWD" evidence="5">
    <location>
        <begin position="4"/>
        <end position="113"/>
    </location>
</feature>
<keyword evidence="1 3" id="KW-0479">Metal-binding</keyword>
<evidence type="ECO:0000313" key="7">
    <source>
        <dbReference type="Proteomes" id="UP000242913"/>
    </source>
</evidence>
<feature type="domain" description="RING-type" evidence="4">
    <location>
        <begin position="121"/>
        <end position="185"/>
    </location>
</feature>
<dbReference type="InterPro" id="IPR001841">
    <property type="entry name" value="Znf_RING"/>
</dbReference>
<evidence type="ECO:0000313" key="6">
    <source>
        <dbReference type="EMBL" id="OZC09666.1"/>
    </source>
</evidence>
<dbReference type="GO" id="GO:0016567">
    <property type="term" value="P:protein ubiquitination"/>
    <property type="evidence" value="ECO:0007669"/>
    <property type="project" value="TreeGrafter"/>
</dbReference>
<keyword evidence="7" id="KW-1185">Reference proteome</keyword>
<dbReference type="InterPro" id="IPR013083">
    <property type="entry name" value="Znf_RING/FYVE/PHD"/>
</dbReference>
<dbReference type="AlphaFoldDB" id="A0A238BXM3"/>
<gene>
    <name evidence="6" type="ORF">X798_03360</name>
</gene>
<accession>A0A238BXM3</accession>
<proteinExistence type="predicted"/>
<evidence type="ECO:0000256" key="1">
    <source>
        <dbReference type="ARBA" id="ARBA00022771"/>
    </source>
</evidence>
<dbReference type="InterPro" id="IPR016135">
    <property type="entry name" value="UBQ-conjugating_enzyme/RWD"/>
</dbReference>
<dbReference type="Gene3D" id="3.30.40.10">
    <property type="entry name" value="Zinc/RING finger domain, C3HC4 (zinc finger)"/>
    <property type="match status" value="1"/>
</dbReference>
<dbReference type="InterPro" id="IPR039133">
    <property type="entry name" value="RNF25"/>
</dbReference>
<dbReference type="SUPFAM" id="SSF54495">
    <property type="entry name" value="UBC-like"/>
    <property type="match status" value="1"/>
</dbReference>
<dbReference type="PROSITE" id="PS50089">
    <property type="entry name" value="ZF_RING_2"/>
    <property type="match status" value="1"/>
</dbReference>
<dbReference type="SMART" id="SM00184">
    <property type="entry name" value="RING"/>
    <property type="match status" value="1"/>
</dbReference>
<dbReference type="PANTHER" id="PTHR13198:SF4">
    <property type="entry name" value="E3 UBIQUITIN-PROTEIN LIGASE RNF25"/>
    <property type="match status" value="1"/>
</dbReference>
<reference evidence="6 7" key="1">
    <citation type="submission" date="2015-12" db="EMBL/GenBank/DDBJ databases">
        <title>Draft genome of the nematode, Onchocerca flexuosa.</title>
        <authorList>
            <person name="Mitreva M."/>
        </authorList>
    </citation>
    <scope>NUCLEOTIDE SEQUENCE [LARGE SCALE GENOMIC DNA]</scope>
    <source>
        <strain evidence="6">Red Deer</strain>
    </source>
</reference>
<evidence type="ECO:0000259" key="5">
    <source>
        <dbReference type="PROSITE" id="PS50908"/>
    </source>
</evidence>
<dbReference type="SMART" id="SM00591">
    <property type="entry name" value="RWD"/>
    <property type="match status" value="1"/>
</dbReference>
<evidence type="ECO:0000259" key="4">
    <source>
        <dbReference type="PROSITE" id="PS50089"/>
    </source>
</evidence>
<evidence type="ECO:0000256" key="3">
    <source>
        <dbReference type="PROSITE-ProRule" id="PRU00175"/>
    </source>
</evidence>
<evidence type="ECO:0000256" key="2">
    <source>
        <dbReference type="ARBA" id="ARBA00022833"/>
    </source>
</evidence>
<organism evidence="6 7">
    <name type="scientific">Onchocerca flexuosa</name>
    <dbReference type="NCBI Taxonomy" id="387005"/>
    <lineage>
        <taxon>Eukaryota</taxon>
        <taxon>Metazoa</taxon>
        <taxon>Ecdysozoa</taxon>
        <taxon>Nematoda</taxon>
        <taxon>Chromadorea</taxon>
        <taxon>Rhabditida</taxon>
        <taxon>Spirurina</taxon>
        <taxon>Spiruromorpha</taxon>
        <taxon>Filarioidea</taxon>
        <taxon>Onchocercidae</taxon>
        <taxon>Onchocerca</taxon>
    </lineage>
</organism>
<dbReference type="InterPro" id="IPR006575">
    <property type="entry name" value="RWD_dom"/>
</dbReference>
<dbReference type="GO" id="GO:0061630">
    <property type="term" value="F:ubiquitin protein ligase activity"/>
    <property type="evidence" value="ECO:0007669"/>
    <property type="project" value="InterPro"/>
</dbReference>
<dbReference type="GO" id="GO:0005634">
    <property type="term" value="C:nucleus"/>
    <property type="evidence" value="ECO:0007669"/>
    <property type="project" value="TreeGrafter"/>
</dbReference>
<keyword evidence="1 3" id="KW-0863">Zinc-finger</keyword>